<keyword evidence="3" id="KW-0670">Pyruvate</keyword>
<proteinExistence type="predicted"/>
<dbReference type="Proteomes" id="UP000199636">
    <property type="component" value="Unassembled WGS sequence"/>
</dbReference>
<accession>A0A1G8MN76</accession>
<dbReference type="PANTHER" id="PTHR43855">
    <property type="entry name" value="THIOSULFATE SULFURTRANSFERASE"/>
    <property type="match status" value="1"/>
</dbReference>
<dbReference type="PROSITE" id="PS50206">
    <property type="entry name" value="RHODANESE_3"/>
    <property type="match status" value="2"/>
</dbReference>
<dbReference type="InterPro" id="IPR051126">
    <property type="entry name" value="Thiosulfate_sulfurtransferase"/>
</dbReference>
<keyword evidence="3" id="KW-0808">Transferase</keyword>
<dbReference type="PANTHER" id="PTHR43855:SF1">
    <property type="entry name" value="THIOSULFATE SULFURTRANSFERASE"/>
    <property type="match status" value="1"/>
</dbReference>
<name>A0A1G8MN76_9PSED</name>
<dbReference type="SUPFAM" id="SSF52821">
    <property type="entry name" value="Rhodanese/Cell cycle control phosphatase"/>
    <property type="match status" value="2"/>
</dbReference>
<gene>
    <name evidence="3" type="ORF">SAMN05216272_11636</name>
</gene>
<keyword evidence="1" id="KW-0677">Repeat</keyword>
<dbReference type="AlphaFoldDB" id="A0A1G8MN76"/>
<dbReference type="InterPro" id="IPR001307">
    <property type="entry name" value="Thiosulphate_STrfase_CS"/>
</dbReference>
<dbReference type="Pfam" id="PF00581">
    <property type="entry name" value="Rhodanese"/>
    <property type="match status" value="2"/>
</dbReference>
<dbReference type="InterPro" id="IPR036873">
    <property type="entry name" value="Rhodanese-like_dom_sf"/>
</dbReference>
<dbReference type="EMBL" id="FNDS01000016">
    <property type="protein sequence ID" value="SDI69383.1"/>
    <property type="molecule type" value="Genomic_DNA"/>
</dbReference>
<organism evidence="3 4">
    <name type="scientific">Pseudomonas panipatensis</name>
    <dbReference type="NCBI Taxonomy" id="428992"/>
    <lineage>
        <taxon>Bacteria</taxon>
        <taxon>Pseudomonadati</taxon>
        <taxon>Pseudomonadota</taxon>
        <taxon>Gammaproteobacteria</taxon>
        <taxon>Pseudomonadales</taxon>
        <taxon>Pseudomonadaceae</taxon>
        <taxon>Pseudomonas</taxon>
    </lineage>
</organism>
<sequence length="286" mass="31434">MNNRVLVSPSELAEMIDRESVVLVDTRDAASYAEAHLPGAVNIHEIFTYLASTTPEGLIALRDTFAQAFAKAGLSGRETALVYEQSMTTGFGQSCRGYVLLRYLGYPRDKIRILHGGYSAWRNAGLPSTSDASSPAPATFPSAEGGRSLFVDLAEMKRVVADPHIVKLDVRDVDEWIGESSSPYGKDFCPRKGRIPGAVWLEWYRMMKPTAQGPMFKSPSEILAECATVGISRDTPVVVFCFKGARASNTFVALEEAGIKDVRLYLGSWNEWSRDPTLPIEEGLPY</sequence>
<keyword evidence="4" id="KW-1185">Reference proteome</keyword>
<dbReference type="Gene3D" id="3.40.250.10">
    <property type="entry name" value="Rhodanese-like domain"/>
    <property type="match status" value="2"/>
</dbReference>
<evidence type="ECO:0000313" key="4">
    <source>
        <dbReference type="Proteomes" id="UP000199636"/>
    </source>
</evidence>
<dbReference type="CDD" id="cd01449">
    <property type="entry name" value="TST_Repeat_2"/>
    <property type="match status" value="1"/>
</dbReference>
<dbReference type="PROSITE" id="PS00380">
    <property type="entry name" value="RHODANESE_1"/>
    <property type="match status" value="1"/>
</dbReference>
<dbReference type="OrthoDB" id="9781034at2"/>
<dbReference type="GO" id="GO:0004792">
    <property type="term" value="F:thiosulfate-cyanide sulfurtransferase activity"/>
    <property type="evidence" value="ECO:0007669"/>
    <property type="project" value="InterPro"/>
</dbReference>
<dbReference type="RefSeq" id="WP_090268008.1">
    <property type="nucleotide sequence ID" value="NZ_FNDS01000016.1"/>
</dbReference>
<evidence type="ECO:0000259" key="2">
    <source>
        <dbReference type="PROSITE" id="PS50206"/>
    </source>
</evidence>
<dbReference type="STRING" id="428992.SAMN05216272_11636"/>
<protein>
    <submittedName>
        <fullName evidence="3">Thiosulfate/3-mercaptopyruvate sulfurtransferase</fullName>
    </submittedName>
</protein>
<feature type="domain" description="Rhodanese" evidence="2">
    <location>
        <begin position="17"/>
        <end position="130"/>
    </location>
</feature>
<dbReference type="SMART" id="SM00450">
    <property type="entry name" value="RHOD"/>
    <property type="match status" value="2"/>
</dbReference>
<dbReference type="InterPro" id="IPR001763">
    <property type="entry name" value="Rhodanese-like_dom"/>
</dbReference>
<reference evidence="4" key="1">
    <citation type="submission" date="2016-10" db="EMBL/GenBank/DDBJ databases">
        <authorList>
            <person name="Varghese N."/>
            <person name="Submissions S."/>
        </authorList>
    </citation>
    <scope>NUCLEOTIDE SEQUENCE [LARGE SCALE GENOMIC DNA]</scope>
    <source>
        <strain evidence="4">CCM 7469</strain>
    </source>
</reference>
<evidence type="ECO:0000256" key="1">
    <source>
        <dbReference type="ARBA" id="ARBA00022737"/>
    </source>
</evidence>
<evidence type="ECO:0000313" key="3">
    <source>
        <dbReference type="EMBL" id="SDI69383.1"/>
    </source>
</evidence>
<feature type="domain" description="Rhodanese" evidence="2">
    <location>
        <begin position="161"/>
        <end position="281"/>
    </location>
</feature>